<name>A0ACA9K1Y7_9GLOM</name>
<evidence type="ECO:0000313" key="1">
    <source>
        <dbReference type="EMBL" id="CAG8445082.1"/>
    </source>
</evidence>
<sequence>MNQKPLYMLIKKEKIRNFSIIAHIDHGKSTLADRLLEKTNLKGSNKSLERVLDSLSLEQEKGITIKLNAVQLYYPPENSEPYVFNLIDTPGHVDFMYEVSRSLAACEGVILLVDATKGIQAQTLAYYEIAKKLNLKILPTINKIDLPHAQLETTKDQLIELLNCQENDICLISAKTGKNIDLLLEKIIADIPHPQSPEPLFGFNSFADSPAMLIIPQDNPTLISQIQNRQPNDLFTTPLIKDLTKLKKATGVPSFPEITFKVIESFRQFGSYEHELEIEPLDLGIEGMPPITKIIFVFADSTIPTLYKPLTKMKLYNSNTLTQSVGKQFTMRVKAWNFTDDNLNCLSFKSD</sequence>
<reference evidence="1" key="1">
    <citation type="submission" date="2021-06" db="EMBL/GenBank/DDBJ databases">
        <authorList>
            <person name="Kallberg Y."/>
            <person name="Tangrot J."/>
            <person name="Rosling A."/>
        </authorList>
    </citation>
    <scope>NUCLEOTIDE SEQUENCE</scope>
    <source>
        <strain evidence="1">28 12/20/2015</strain>
    </source>
</reference>
<evidence type="ECO:0000313" key="2">
    <source>
        <dbReference type="Proteomes" id="UP000789366"/>
    </source>
</evidence>
<gene>
    <name evidence="1" type="ORF">SPELUC_LOCUS446</name>
</gene>
<protein>
    <submittedName>
        <fullName evidence="1">18102_t:CDS:1</fullName>
    </submittedName>
</protein>
<dbReference type="EMBL" id="CAJVPW010000158">
    <property type="protein sequence ID" value="CAG8445082.1"/>
    <property type="molecule type" value="Genomic_DNA"/>
</dbReference>
<organism evidence="1 2">
    <name type="scientific">Cetraspora pellucida</name>
    <dbReference type="NCBI Taxonomy" id="1433469"/>
    <lineage>
        <taxon>Eukaryota</taxon>
        <taxon>Fungi</taxon>
        <taxon>Fungi incertae sedis</taxon>
        <taxon>Mucoromycota</taxon>
        <taxon>Glomeromycotina</taxon>
        <taxon>Glomeromycetes</taxon>
        <taxon>Diversisporales</taxon>
        <taxon>Gigasporaceae</taxon>
        <taxon>Cetraspora</taxon>
    </lineage>
</organism>
<dbReference type="Proteomes" id="UP000789366">
    <property type="component" value="Unassembled WGS sequence"/>
</dbReference>
<proteinExistence type="predicted"/>
<comment type="caution">
    <text evidence="1">The sequence shown here is derived from an EMBL/GenBank/DDBJ whole genome shotgun (WGS) entry which is preliminary data.</text>
</comment>
<accession>A0ACA9K1Y7</accession>
<keyword evidence="2" id="KW-1185">Reference proteome</keyword>